<dbReference type="InterPro" id="IPR003819">
    <property type="entry name" value="TauD/TfdA-like"/>
</dbReference>
<evidence type="ECO:0000256" key="1">
    <source>
        <dbReference type="ARBA" id="ARBA00001954"/>
    </source>
</evidence>
<evidence type="ECO:0000256" key="4">
    <source>
        <dbReference type="ARBA" id="ARBA00022964"/>
    </source>
</evidence>
<evidence type="ECO:0000256" key="3">
    <source>
        <dbReference type="ARBA" id="ARBA00022723"/>
    </source>
</evidence>
<evidence type="ECO:0000256" key="2">
    <source>
        <dbReference type="ARBA" id="ARBA00005896"/>
    </source>
</evidence>
<evidence type="ECO:0000256" key="5">
    <source>
        <dbReference type="ARBA" id="ARBA00023002"/>
    </source>
</evidence>
<keyword evidence="3" id="KW-0479">Metal-binding</keyword>
<comment type="caution">
    <text evidence="8">The sequence shown here is derived from an EMBL/GenBank/DDBJ whole genome shotgun (WGS) entry which is preliminary data.</text>
</comment>
<comment type="similarity">
    <text evidence="2">Belongs to the TfdA dioxygenase family.</text>
</comment>
<proteinExistence type="inferred from homology"/>
<dbReference type="Pfam" id="PF02668">
    <property type="entry name" value="TauD"/>
    <property type="match status" value="1"/>
</dbReference>
<keyword evidence="9" id="KW-1185">Reference proteome</keyword>
<organism evidence="8 9">
    <name type="scientific">Monosporascus cannonballus</name>
    <dbReference type="NCBI Taxonomy" id="155416"/>
    <lineage>
        <taxon>Eukaryota</taxon>
        <taxon>Fungi</taxon>
        <taxon>Dikarya</taxon>
        <taxon>Ascomycota</taxon>
        <taxon>Pezizomycotina</taxon>
        <taxon>Sordariomycetes</taxon>
        <taxon>Xylariomycetidae</taxon>
        <taxon>Xylariales</taxon>
        <taxon>Xylariales incertae sedis</taxon>
        <taxon>Monosporascus</taxon>
    </lineage>
</organism>
<dbReference type="InterPro" id="IPR051323">
    <property type="entry name" value="AtsK-like"/>
</dbReference>
<dbReference type="Gene3D" id="3.60.130.10">
    <property type="entry name" value="Clavaminate synthase-like"/>
    <property type="match status" value="1"/>
</dbReference>
<reference evidence="8 9" key="1">
    <citation type="submission" date="2018-06" db="EMBL/GenBank/DDBJ databases">
        <title>Complete Genomes of Monosporascus.</title>
        <authorList>
            <person name="Robinson A.J."/>
            <person name="Natvig D.O."/>
        </authorList>
    </citation>
    <scope>NUCLEOTIDE SEQUENCE [LARGE SCALE GENOMIC DNA]</scope>
    <source>
        <strain evidence="8 9">CBS 609.92</strain>
    </source>
</reference>
<dbReference type="InterPro" id="IPR042098">
    <property type="entry name" value="TauD-like_sf"/>
</dbReference>
<evidence type="ECO:0000313" key="9">
    <source>
        <dbReference type="Proteomes" id="UP000294003"/>
    </source>
</evidence>
<dbReference type="PANTHER" id="PTHR30468:SF1">
    <property type="entry name" value="ALPHA-KETOGLUTARATE-DEPENDENT SULFONATE DIOXYGENASE"/>
    <property type="match status" value="1"/>
</dbReference>
<evidence type="ECO:0000259" key="7">
    <source>
        <dbReference type="Pfam" id="PF02668"/>
    </source>
</evidence>
<gene>
    <name evidence="8" type="ORF">DL762_010123</name>
</gene>
<evidence type="ECO:0000256" key="6">
    <source>
        <dbReference type="ARBA" id="ARBA00023004"/>
    </source>
</evidence>
<dbReference type="SUPFAM" id="SSF51197">
    <property type="entry name" value="Clavaminate synthase-like"/>
    <property type="match status" value="1"/>
</dbReference>
<keyword evidence="4" id="KW-0223">Dioxygenase</keyword>
<name>A0ABY0GRH3_9PEZI</name>
<keyword evidence="6" id="KW-0408">Iron</keyword>
<dbReference type="EMBL" id="QJNS01000707">
    <property type="protein sequence ID" value="RYO75194.1"/>
    <property type="molecule type" value="Genomic_DNA"/>
</dbReference>
<evidence type="ECO:0000313" key="8">
    <source>
        <dbReference type="EMBL" id="RYO75194.1"/>
    </source>
</evidence>
<accession>A0ABY0GRH3</accession>
<protein>
    <recommendedName>
        <fullName evidence="7">TauD/TfdA-like domain-containing protein</fullName>
    </recommendedName>
</protein>
<comment type="cofactor">
    <cofactor evidence="1">
        <name>Fe(2+)</name>
        <dbReference type="ChEBI" id="CHEBI:29033"/>
    </cofactor>
</comment>
<dbReference type="PANTHER" id="PTHR30468">
    <property type="entry name" value="ALPHA-KETOGLUTARATE-DEPENDENT SULFONATE DIOXYGENASE"/>
    <property type="match status" value="1"/>
</dbReference>
<dbReference type="Proteomes" id="UP000294003">
    <property type="component" value="Unassembled WGS sequence"/>
</dbReference>
<sequence>MAPSATTTITETVARSKTLEVTHLGTYNVLTPSRYSKETEEAKTGLKAAKHYGHGMDADTSFKDLLLEGVEVTHSTPTIWTDVRGFQLSSLGNTGKDRLTRFVAERKVVPFRTQDFADLPIQVALDHARYSGPHHIHPMSGSPEGHPEVCPVNHREGDRSHETSFDTRTSSVAWQPDVSYEEQPPGSTFLYVLDKPETDGDTLFGDAADAYNRLSLLYQERLHGLKASRSGIE</sequence>
<keyword evidence="5" id="KW-0560">Oxidoreductase</keyword>
<feature type="domain" description="TauD/TfdA-like" evidence="7">
    <location>
        <begin position="72"/>
        <end position="230"/>
    </location>
</feature>